<dbReference type="AlphaFoldDB" id="M1PUX9"/>
<gene>
    <name evidence="3" type="ORF">FLSS-22_0023</name>
    <name evidence="2" type="ORF">FLSS-5_0010</name>
</gene>
<keyword evidence="1" id="KW-0472">Membrane</keyword>
<dbReference type="EMBL" id="JX684077">
    <property type="protein sequence ID" value="AGF92919.1"/>
    <property type="molecule type" value="Genomic_DNA"/>
</dbReference>
<dbReference type="EMBL" id="JX684088">
    <property type="protein sequence ID" value="AGF93329.1"/>
    <property type="molecule type" value="Genomic_DNA"/>
</dbReference>
<evidence type="ECO:0000313" key="2">
    <source>
        <dbReference type="EMBL" id="AGF92919.1"/>
    </source>
</evidence>
<feature type="transmembrane region" description="Helical" evidence="1">
    <location>
        <begin position="7"/>
        <end position="25"/>
    </location>
</feature>
<evidence type="ECO:0000256" key="1">
    <source>
        <dbReference type="SAM" id="Phobius"/>
    </source>
</evidence>
<evidence type="ECO:0000313" key="3">
    <source>
        <dbReference type="EMBL" id="AGF93329.1"/>
    </source>
</evidence>
<feature type="transmembrane region" description="Helical" evidence="1">
    <location>
        <begin position="40"/>
        <end position="68"/>
    </location>
</feature>
<keyword evidence="1" id="KW-1133">Transmembrane helix</keyword>
<keyword evidence="1" id="KW-0812">Transmembrane</keyword>
<protein>
    <submittedName>
        <fullName evidence="2">Membrane protein</fullName>
    </submittedName>
</protein>
<sequence>MGVTQSEVIWFFFQALVLGIAIVGLDWDARGEGFSLQWRLAMVVVLIVLTVFLGSPGAIGGILAYWVYTRHFR</sequence>
<reference evidence="2" key="1">
    <citation type="journal article" date="2013" name="Syst. Appl. Microbiol.">
        <title>New insights into the archaeal diversity of a hypersaline microbial mat obtained by a metagenomic approach.</title>
        <authorList>
            <person name="Lopez-Lopez A."/>
            <person name="Richter M."/>
            <person name="Pena A."/>
            <person name="Tamames J."/>
            <person name="Rossello-Mora R."/>
        </authorList>
    </citation>
    <scope>NUCLEOTIDE SEQUENCE</scope>
</reference>
<accession>M1PUX9</accession>
<name>M1PUX9_9ZZZZ</name>
<organism evidence="2">
    <name type="scientific">uncultured organism</name>
    <dbReference type="NCBI Taxonomy" id="155900"/>
    <lineage>
        <taxon>unclassified sequences</taxon>
        <taxon>environmental samples</taxon>
    </lineage>
</organism>
<proteinExistence type="predicted"/>